<accession>A0AAV5SPG0</accession>
<evidence type="ECO:0000313" key="2">
    <source>
        <dbReference type="Proteomes" id="UP001432027"/>
    </source>
</evidence>
<reference evidence="1" key="1">
    <citation type="submission" date="2023-10" db="EMBL/GenBank/DDBJ databases">
        <title>Genome assembly of Pristionchus species.</title>
        <authorList>
            <person name="Yoshida K."/>
            <person name="Sommer R.J."/>
        </authorList>
    </citation>
    <scope>NUCLEOTIDE SEQUENCE</scope>
    <source>
        <strain evidence="1">RS0144</strain>
    </source>
</reference>
<protein>
    <submittedName>
        <fullName evidence="1">Uncharacterized protein</fullName>
    </submittedName>
</protein>
<organism evidence="1 2">
    <name type="scientific">Pristionchus entomophagus</name>
    <dbReference type="NCBI Taxonomy" id="358040"/>
    <lineage>
        <taxon>Eukaryota</taxon>
        <taxon>Metazoa</taxon>
        <taxon>Ecdysozoa</taxon>
        <taxon>Nematoda</taxon>
        <taxon>Chromadorea</taxon>
        <taxon>Rhabditida</taxon>
        <taxon>Rhabditina</taxon>
        <taxon>Diplogasteromorpha</taxon>
        <taxon>Diplogasteroidea</taxon>
        <taxon>Neodiplogasteridae</taxon>
        <taxon>Pristionchus</taxon>
    </lineage>
</organism>
<keyword evidence="2" id="KW-1185">Reference proteome</keyword>
<sequence>TSVLSERIQSQDSLVCERIVALSSRHINFSINNSHCRKLALLGSSSLDLSPHARLRIEYLEPSTHEASTHASIFILISPHEDD</sequence>
<gene>
    <name evidence="1" type="ORF">PENTCL1PPCAC_5379</name>
</gene>
<feature type="non-terminal residue" evidence="1">
    <location>
        <position position="1"/>
    </location>
</feature>
<comment type="caution">
    <text evidence="1">The sequence shown here is derived from an EMBL/GenBank/DDBJ whole genome shotgun (WGS) entry which is preliminary data.</text>
</comment>
<name>A0AAV5SPG0_9BILA</name>
<evidence type="ECO:0000313" key="1">
    <source>
        <dbReference type="EMBL" id="GMS83204.1"/>
    </source>
</evidence>
<proteinExistence type="predicted"/>
<feature type="non-terminal residue" evidence="1">
    <location>
        <position position="83"/>
    </location>
</feature>
<dbReference type="Proteomes" id="UP001432027">
    <property type="component" value="Unassembled WGS sequence"/>
</dbReference>
<dbReference type="AlphaFoldDB" id="A0AAV5SPG0"/>
<dbReference type="EMBL" id="BTSX01000002">
    <property type="protein sequence ID" value="GMS83204.1"/>
    <property type="molecule type" value="Genomic_DNA"/>
</dbReference>